<dbReference type="InterPro" id="IPR040079">
    <property type="entry name" value="Glutathione_S-Trfase"/>
</dbReference>
<evidence type="ECO:0000259" key="3">
    <source>
        <dbReference type="PROSITE" id="PS50405"/>
    </source>
</evidence>
<dbReference type="Gene3D" id="1.20.1050.10">
    <property type="match status" value="1"/>
</dbReference>
<evidence type="ECO:0000313" key="4">
    <source>
        <dbReference type="EMBL" id="AEO80034.1"/>
    </source>
</evidence>
<reference evidence="5 8" key="2">
    <citation type="submission" date="2015-10" db="EMBL/GenBank/DDBJ databases">
        <title>Tn-seq of a polymicrobial infection.</title>
        <authorList>
            <person name="Stacy A."/>
            <person name="Rumbaugh K.P."/>
            <person name="Whiteley M."/>
        </authorList>
    </citation>
    <scope>NUCLEOTIDE SEQUENCE [LARGE SCALE GENOMIC DNA]</scope>
    <source>
        <strain evidence="5 8">624</strain>
    </source>
</reference>
<sequence length="203" mass="22738">MKLYFKPGACSFVPHFALEKINQPYEAEAVTQEYMKSPEYLALNPQGAVPLLVDGNLVLSQNLAILTYLDDLYPQAKLFGSDSAKGKAIAFHWLAFLNSDVHKAFVPLFHVPPYVQDESLKQAIQKTAKENILGMLTQANHCLSKQNYLGEDVSVADIYLFTILGWCKFIDLDFSSLTHLTEFAQRIAALDIVKRVQKAEGLI</sequence>
<dbReference type="Pfam" id="PF02798">
    <property type="entry name" value="GST_N"/>
    <property type="match status" value="1"/>
</dbReference>
<dbReference type="STRING" id="714.ACT75_01830"/>
<dbReference type="Proteomes" id="UP000226080">
    <property type="component" value="Unassembled WGS sequence"/>
</dbReference>
<dbReference type="Gene3D" id="3.40.30.10">
    <property type="entry name" value="Glutaredoxin"/>
    <property type="match status" value="1"/>
</dbReference>
<reference evidence="6 9" key="3">
    <citation type="submission" date="2017-10" db="EMBL/GenBank/DDBJ databases">
        <title>Draft genome sequences of Aggregatibacter actinomycetemcomitans strains 310a and 310b.</title>
        <authorList>
            <person name="May A.C."/>
            <person name="Ohta H."/>
            <person name="Maeda H."/>
            <person name="Kokeguchi S."/>
            <person name="Cugini C."/>
        </authorList>
    </citation>
    <scope>NUCLEOTIDE SEQUENCE [LARGE SCALE GENOMIC DNA]</scope>
    <source>
        <strain evidence="6 9">310b</strain>
    </source>
</reference>
<dbReference type="PANTHER" id="PTHR44051">
    <property type="entry name" value="GLUTATHIONE S-TRANSFERASE-RELATED"/>
    <property type="match status" value="1"/>
</dbReference>
<organism evidence="4">
    <name type="scientific">Aggregatibacter actinomycetemcomitans</name>
    <name type="common">Actinobacillus actinomycetemcomitans</name>
    <name type="synonym">Haemophilus actinomycetemcomitans</name>
    <dbReference type="NCBI Taxonomy" id="714"/>
    <lineage>
        <taxon>Bacteria</taxon>
        <taxon>Pseudomonadati</taxon>
        <taxon>Pseudomonadota</taxon>
        <taxon>Gammaproteobacteria</taxon>
        <taxon>Pasteurellales</taxon>
        <taxon>Pasteurellaceae</taxon>
        <taxon>Aggregatibacter</taxon>
    </lineage>
</organism>
<feature type="non-terminal residue" evidence="4">
    <location>
        <position position="203"/>
    </location>
</feature>
<dbReference type="Pfam" id="PF00043">
    <property type="entry name" value="GST_C"/>
    <property type="match status" value="1"/>
</dbReference>
<dbReference type="AlphaFoldDB" id="D4EC70"/>
<dbReference type="EMBL" id="CP012959">
    <property type="protein sequence ID" value="AMQ93343.1"/>
    <property type="molecule type" value="Genomic_DNA"/>
</dbReference>
<evidence type="ECO:0000313" key="6">
    <source>
        <dbReference type="EMBL" id="PHO21392.1"/>
    </source>
</evidence>
<keyword evidence="4" id="KW-0808">Transferase</keyword>
<evidence type="ECO:0000313" key="5">
    <source>
        <dbReference type="EMBL" id="AMQ93343.1"/>
    </source>
</evidence>
<evidence type="ECO:0000259" key="2">
    <source>
        <dbReference type="PROSITE" id="PS50404"/>
    </source>
</evidence>
<dbReference type="CDD" id="cd03057">
    <property type="entry name" value="GST_N_Beta"/>
    <property type="match status" value="1"/>
</dbReference>
<dbReference type="SUPFAM" id="SSF47616">
    <property type="entry name" value="GST C-terminal domain-like"/>
    <property type="match status" value="1"/>
</dbReference>
<dbReference type="InterPro" id="IPR004045">
    <property type="entry name" value="Glutathione_S-Trfase_N"/>
</dbReference>
<dbReference type="EMBL" id="JN625753">
    <property type="protein sequence ID" value="AEO80034.1"/>
    <property type="molecule type" value="Genomic_DNA"/>
</dbReference>
<dbReference type="SFLD" id="SFLDS00019">
    <property type="entry name" value="Glutathione_Transferase_(cytos"/>
    <property type="match status" value="1"/>
</dbReference>
<name>D4EC70_AGGAC</name>
<reference evidence="4" key="1">
    <citation type="journal article" date="2012" name="Antimicrob. Agents Chemother.">
        <title>In Vitro Efficacy of Diallyl Sulfides against the Periodontopathogen Aggregatibacter actinomycetemcomitans.</title>
        <authorList>
            <person name="Velliyagounder K."/>
            <person name="Ganeshnarayan K."/>
            <person name="Velusamy S.K."/>
            <person name="Fine D.H."/>
        </authorList>
    </citation>
    <scope>NUCLEOTIDE SEQUENCE</scope>
    <source>
        <strain evidence="4">IDH781</strain>
    </source>
</reference>
<dbReference type="PANTHER" id="PTHR44051:SF8">
    <property type="entry name" value="GLUTATHIONE S-TRANSFERASE GSTA"/>
    <property type="match status" value="1"/>
</dbReference>
<dbReference type="InterPro" id="IPR010987">
    <property type="entry name" value="Glutathione-S-Trfase_C-like"/>
</dbReference>
<dbReference type="SUPFAM" id="SSF52833">
    <property type="entry name" value="Thioredoxin-like"/>
    <property type="match status" value="1"/>
</dbReference>
<dbReference type="InterPro" id="IPR036282">
    <property type="entry name" value="Glutathione-S-Trfase_C_sf"/>
</dbReference>
<evidence type="ECO:0000256" key="1">
    <source>
        <dbReference type="RuleBase" id="RU003494"/>
    </source>
</evidence>
<dbReference type="EMBL" id="PCGW01000002">
    <property type="protein sequence ID" value="PHO21392.1"/>
    <property type="molecule type" value="Genomic_DNA"/>
</dbReference>
<dbReference type="RefSeq" id="WP_005540181.1">
    <property type="nucleotide sequence ID" value="NZ_CP012959.1"/>
</dbReference>
<evidence type="ECO:0000313" key="7">
    <source>
        <dbReference type="EMBL" id="TYA39960.1"/>
    </source>
</evidence>
<dbReference type="SFLD" id="SFLDG01150">
    <property type="entry name" value="Main.1:_Beta-like"/>
    <property type="match status" value="1"/>
</dbReference>
<dbReference type="PROSITE" id="PS50404">
    <property type="entry name" value="GST_NTER"/>
    <property type="match status" value="1"/>
</dbReference>
<reference evidence="7 10" key="4">
    <citation type="submission" date="2019-08" db="EMBL/GenBank/DDBJ databases">
        <title>Whole genome sequencing of Aggregatibacter actinomycetemcomitans cultured from blood stream infections in Denmark reveals a novel phylogenetic lineage expressing serotype a membrane O polysaccharide.</title>
        <authorList>
            <person name="Nedergaard S."/>
            <person name="Kobel C.M."/>
            <person name="Nielsen M.B."/>
            <person name="Moeller R.T."/>
            <person name="Jensen A.B."/>
            <person name="Noerskov-Lauritsen N."/>
        </authorList>
    </citation>
    <scope>NUCLEOTIDE SEQUENCE [LARGE SCALE GENOMIC DNA]</scope>
    <source>
        <strain evidence="7 10">PN_563</strain>
    </source>
</reference>
<dbReference type="eggNOG" id="COG0625">
    <property type="taxonomic scope" value="Bacteria"/>
</dbReference>
<dbReference type="PROSITE" id="PS50405">
    <property type="entry name" value="GST_CTER"/>
    <property type="match status" value="1"/>
</dbReference>
<evidence type="ECO:0000313" key="8">
    <source>
        <dbReference type="Proteomes" id="UP000072236"/>
    </source>
</evidence>
<gene>
    <name evidence="4" type="primary">gst</name>
    <name evidence="5" type="ORF">ACT75_01830</name>
    <name evidence="6" type="ORF">CQR80_01335</name>
    <name evidence="7" type="ORF">FXB79_00190</name>
</gene>
<evidence type="ECO:0000313" key="9">
    <source>
        <dbReference type="Proteomes" id="UP000226080"/>
    </source>
</evidence>
<dbReference type="CDD" id="cd03188">
    <property type="entry name" value="GST_C_Beta"/>
    <property type="match status" value="1"/>
</dbReference>
<dbReference type="EC" id="2.5.1.18" evidence="4"/>
<protein>
    <submittedName>
        <fullName evidence="4">Glutathione S-transferase</fullName>
        <ecNumber evidence="4">2.5.1.18</ecNumber>
    </submittedName>
</protein>
<accession>D4EC70</accession>
<dbReference type="Proteomes" id="UP000323012">
    <property type="component" value="Unassembled WGS sequence"/>
</dbReference>
<dbReference type="SFLD" id="SFLDG00358">
    <property type="entry name" value="Main_(cytGST)"/>
    <property type="match status" value="1"/>
</dbReference>
<dbReference type="InterPro" id="IPR036249">
    <property type="entry name" value="Thioredoxin-like_sf"/>
</dbReference>
<feature type="domain" description="GST N-terminal" evidence="2">
    <location>
        <begin position="1"/>
        <end position="77"/>
    </location>
</feature>
<dbReference type="SMR" id="D4EC70"/>
<comment type="similarity">
    <text evidence="1">Belongs to the GST superfamily.</text>
</comment>
<feature type="domain" description="GST C-terminal" evidence="3">
    <location>
        <begin position="83"/>
        <end position="203"/>
    </location>
</feature>
<dbReference type="KEGG" id="aact:ACT75_01830"/>
<proteinExistence type="inferred from homology"/>
<dbReference type="Proteomes" id="UP000072236">
    <property type="component" value="Chromosome"/>
</dbReference>
<evidence type="ECO:0000313" key="10">
    <source>
        <dbReference type="Proteomes" id="UP000323012"/>
    </source>
</evidence>
<dbReference type="OrthoDB" id="509852at2"/>
<dbReference type="EMBL" id="VSED01000001">
    <property type="protein sequence ID" value="TYA39960.1"/>
    <property type="molecule type" value="Genomic_DNA"/>
</dbReference>
<dbReference type="InterPro" id="IPR004046">
    <property type="entry name" value="GST_C"/>
</dbReference>
<keyword evidence="9" id="KW-1185">Reference proteome</keyword>
<dbReference type="GO" id="GO:0004364">
    <property type="term" value="F:glutathione transferase activity"/>
    <property type="evidence" value="ECO:0007669"/>
    <property type="project" value="UniProtKB-EC"/>
</dbReference>